<protein>
    <submittedName>
        <fullName evidence="1">Uncharacterized protein</fullName>
    </submittedName>
</protein>
<evidence type="ECO:0000313" key="1">
    <source>
        <dbReference type="EMBL" id="JAD56341.1"/>
    </source>
</evidence>
<reference evidence="1" key="1">
    <citation type="submission" date="2014-09" db="EMBL/GenBank/DDBJ databases">
        <authorList>
            <person name="Magalhaes I.L.F."/>
            <person name="Oliveira U."/>
            <person name="Santos F.R."/>
            <person name="Vidigal T.H.D.A."/>
            <person name="Brescovit A.D."/>
            <person name="Santos A.J."/>
        </authorList>
    </citation>
    <scope>NUCLEOTIDE SEQUENCE</scope>
    <source>
        <tissue evidence="1">Shoot tissue taken approximately 20 cm above the soil surface</tissue>
    </source>
</reference>
<accession>A0A0A9AYY1</accession>
<organism evidence="1">
    <name type="scientific">Arundo donax</name>
    <name type="common">Giant reed</name>
    <name type="synonym">Donax arundinaceus</name>
    <dbReference type="NCBI Taxonomy" id="35708"/>
    <lineage>
        <taxon>Eukaryota</taxon>
        <taxon>Viridiplantae</taxon>
        <taxon>Streptophyta</taxon>
        <taxon>Embryophyta</taxon>
        <taxon>Tracheophyta</taxon>
        <taxon>Spermatophyta</taxon>
        <taxon>Magnoliopsida</taxon>
        <taxon>Liliopsida</taxon>
        <taxon>Poales</taxon>
        <taxon>Poaceae</taxon>
        <taxon>PACMAD clade</taxon>
        <taxon>Arundinoideae</taxon>
        <taxon>Arundineae</taxon>
        <taxon>Arundo</taxon>
    </lineage>
</organism>
<sequence>MASNLFDIINTKGMLCHITPVGIV</sequence>
<name>A0A0A9AYY1_ARUDO</name>
<dbReference type="EMBL" id="GBRH01241554">
    <property type="protein sequence ID" value="JAD56341.1"/>
    <property type="molecule type" value="Transcribed_RNA"/>
</dbReference>
<proteinExistence type="predicted"/>
<dbReference type="AlphaFoldDB" id="A0A0A9AYY1"/>
<reference evidence="1" key="2">
    <citation type="journal article" date="2015" name="Data Brief">
        <title>Shoot transcriptome of the giant reed, Arundo donax.</title>
        <authorList>
            <person name="Barrero R.A."/>
            <person name="Guerrero F.D."/>
            <person name="Moolhuijzen P."/>
            <person name="Goolsby J.A."/>
            <person name="Tidwell J."/>
            <person name="Bellgard S.E."/>
            <person name="Bellgard M.I."/>
        </authorList>
    </citation>
    <scope>NUCLEOTIDE SEQUENCE</scope>
    <source>
        <tissue evidence="1">Shoot tissue taken approximately 20 cm above the soil surface</tissue>
    </source>
</reference>